<evidence type="ECO:0000313" key="3">
    <source>
        <dbReference type="EMBL" id="KAL3389038.1"/>
    </source>
</evidence>
<keyword evidence="4" id="KW-1185">Reference proteome</keyword>
<evidence type="ECO:0000256" key="1">
    <source>
        <dbReference type="SAM" id="MobiDB-lite"/>
    </source>
</evidence>
<comment type="caution">
    <text evidence="3">The sequence shown here is derived from an EMBL/GenBank/DDBJ whole genome shotgun (WGS) entry which is preliminary data.</text>
</comment>
<accession>A0ABD2W842</accession>
<sequence length="528" mass="59491">MGNNTSSRNKNGKRTAKPPSKLFLTDALNSQIEAAAAASVVSSSANNINGPSGSNQAISQQAAMSRSPSSAEILSSQFLPIDKLAKLFRFPKILSDITLREEGVNGISLQVFQQYLFPSYPELADRLFNFLHTSHSPTKSKHLGLSAFKQQTEKFLSHMFDQLVLEMYVKMFAENPGENEITPDGFRELLLVSYRLAMSENRNSSCPQLLNIINAVVVSCFHGKDSLSVNFVTNWMWNNCAGVVHGIHRYVVHVLTTAYRNSKTLLTKESSMHLSPSTPILDQPEWTDYAETILPISYVWLLASTLPDCYTQSEEDNKDKVQALIEKMSGMACPRHWTLLYNSNQHGCGSNRFLHHVLSYHGPTLTFIRAEGALDADRRTYPTYCICSSMEWRESHLYWGNEDSMVVELLPNYRVIQKGPKLLYLNTSIRGYPQGLRAGSDPRNPCVSIDQDFSSVSFAGVPYRLSSLEVWGCGNSKSKEKQLEIKKWQVKEAERQQVVKLSTSEWLDHPDRYLLEMGGRTNYNNSNC</sequence>
<dbReference type="AlphaFoldDB" id="A0ABD2W842"/>
<proteinExistence type="predicted"/>
<gene>
    <name evidence="3" type="ORF">TKK_015981</name>
</gene>
<name>A0ABD2W842_9HYME</name>
<evidence type="ECO:0000313" key="4">
    <source>
        <dbReference type="Proteomes" id="UP001627154"/>
    </source>
</evidence>
<evidence type="ECO:0000259" key="2">
    <source>
        <dbReference type="PROSITE" id="PS51886"/>
    </source>
</evidence>
<reference evidence="3 4" key="1">
    <citation type="journal article" date="2024" name="bioRxiv">
        <title>A reference genome for Trichogramma kaykai: A tiny desert-dwelling parasitoid wasp with competing sex-ratio distorters.</title>
        <authorList>
            <person name="Culotta J."/>
            <person name="Lindsey A.R."/>
        </authorList>
    </citation>
    <scope>NUCLEOTIDE SEQUENCE [LARGE SCALE GENOMIC DNA]</scope>
    <source>
        <strain evidence="3 4">KSX58</strain>
    </source>
</reference>
<dbReference type="InterPro" id="IPR006571">
    <property type="entry name" value="TLDc_dom"/>
</dbReference>
<feature type="region of interest" description="Disordered" evidence="1">
    <location>
        <begin position="1"/>
        <end position="20"/>
    </location>
</feature>
<dbReference type="Pfam" id="PF07534">
    <property type="entry name" value="TLD"/>
    <property type="match status" value="1"/>
</dbReference>
<dbReference type="EMBL" id="JBJJXI010000124">
    <property type="protein sequence ID" value="KAL3389038.1"/>
    <property type="molecule type" value="Genomic_DNA"/>
</dbReference>
<organism evidence="3 4">
    <name type="scientific">Trichogramma kaykai</name>
    <dbReference type="NCBI Taxonomy" id="54128"/>
    <lineage>
        <taxon>Eukaryota</taxon>
        <taxon>Metazoa</taxon>
        <taxon>Ecdysozoa</taxon>
        <taxon>Arthropoda</taxon>
        <taxon>Hexapoda</taxon>
        <taxon>Insecta</taxon>
        <taxon>Pterygota</taxon>
        <taxon>Neoptera</taxon>
        <taxon>Endopterygota</taxon>
        <taxon>Hymenoptera</taxon>
        <taxon>Apocrita</taxon>
        <taxon>Proctotrupomorpha</taxon>
        <taxon>Chalcidoidea</taxon>
        <taxon>Trichogrammatidae</taxon>
        <taxon>Trichogramma</taxon>
    </lineage>
</organism>
<dbReference type="SMART" id="SM00584">
    <property type="entry name" value="TLDc"/>
    <property type="match status" value="1"/>
</dbReference>
<feature type="domain" description="TLDc" evidence="2">
    <location>
        <begin position="311"/>
        <end position="474"/>
    </location>
</feature>
<dbReference type="Proteomes" id="UP001627154">
    <property type="component" value="Unassembled WGS sequence"/>
</dbReference>
<dbReference type="PROSITE" id="PS51886">
    <property type="entry name" value="TLDC"/>
    <property type="match status" value="1"/>
</dbReference>
<protein>
    <recommendedName>
        <fullName evidence="2">TLDc domain-containing protein</fullName>
    </recommendedName>
</protein>